<dbReference type="Proteomes" id="UP001381693">
    <property type="component" value="Unassembled WGS sequence"/>
</dbReference>
<sequence length="75" mass="8542">MINTSFAAWFLNVLTLHLLLSQSAASRGGKCKMGQVHLHYILPRQAAKYSAALTKCQDEKRQDWRPYHVPSQEEA</sequence>
<feature type="chain" id="PRO_5042841125" description="Secreted protein" evidence="1">
    <location>
        <begin position="26"/>
        <end position="75"/>
    </location>
</feature>
<keyword evidence="1" id="KW-0732">Signal</keyword>
<evidence type="ECO:0008006" key="4">
    <source>
        <dbReference type="Google" id="ProtNLM"/>
    </source>
</evidence>
<accession>A0AAN8ZX42</accession>
<proteinExistence type="predicted"/>
<protein>
    <recommendedName>
        <fullName evidence="4">Secreted protein</fullName>
    </recommendedName>
</protein>
<keyword evidence="3" id="KW-1185">Reference proteome</keyword>
<evidence type="ECO:0000256" key="1">
    <source>
        <dbReference type="SAM" id="SignalP"/>
    </source>
</evidence>
<comment type="caution">
    <text evidence="2">The sequence shown here is derived from an EMBL/GenBank/DDBJ whole genome shotgun (WGS) entry which is preliminary data.</text>
</comment>
<dbReference type="EMBL" id="JAXCGZ010023594">
    <property type="protein sequence ID" value="KAK7007295.1"/>
    <property type="molecule type" value="Genomic_DNA"/>
</dbReference>
<reference evidence="2 3" key="1">
    <citation type="submission" date="2023-11" db="EMBL/GenBank/DDBJ databases">
        <title>Halocaridina rubra genome assembly.</title>
        <authorList>
            <person name="Smith C."/>
        </authorList>
    </citation>
    <scope>NUCLEOTIDE SEQUENCE [LARGE SCALE GENOMIC DNA]</scope>
    <source>
        <strain evidence="2">EP-1</strain>
        <tissue evidence="2">Whole</tissue>
    </source>
</reference>
<evidence type="ECO:0000313" key="2">
    <source>
        <dbReference type="EMBL" id="KAK7007295.1"/>
    </source>
</evidence>
<feature type="signal peptide" evidence="1">
    <location>
        <begin position="1"/>
        <end position="25"/>
    </location>
</feature>
<gene>
    <name evidence="2" type="ORF">SK128_003273</name>
</gene>
<evidence type="ECO:0000313" key="3">
    <source>
        <dbReference type="Proteomes" id="UP001381693"/>
    </source>
</evidence>
<dbReference type="AlphaFoldDB" id="A0AAN8ZX42"/>
<name>A0AAN8ZX42_HALRR</name>
<organism evidence="2 3">
    <name type="scientific">Halocaridina rubra</name>
    <name type="common">Hawaiian red shrimp</name>
    <dbReference type="NCBI Taxonomy" id="373956"/>
    <lineage>
        <taxon>Eukaryota</taxon>
        <taxon>Metazoa</taxon>
        <taxon>Ecdysozoa</taxon>
        <taxon>Arthropoda</taxon>
        <taxon>Crustacea</taxon>
        <taxon>Multicrustacea</taxon>
        <taxon>Malacostraca</taxon>
        <taxon>Eumalacostraca</taxon>
        <taxon>Eucarida</taxon>
        <taxon>Decapoda</taxon>
        <taxon>Pleocyemata</taxon>
        <taxon>Caridea</taxon>
        <taxon>Atyoidea</taxon>
        <taxon>Atyidae</taxon>
        <taxon>Halocaridina</taxon>
    </lineage>
</organism>